<dbReference type="InterPro" id="IPR050515">
    <property type="entry name" value="Beta-lactam/transpept"/>
</dbReference>
<dbReference type="RefSeq" id="WP_343790528.1">
    <property type="nucleotide sequence ID" value="NZ_BAAAFH010000022.1"/>
</dbReference>
<dbReference type="InterPro" id="IPR005543">
    <property type="entry name" value="PASTA_dom"/>
</dbReference>
<dbReference type="Proteomes" id="UP001501126">
    <property type="component" value="Unassembled WGS sequence"/>
</dbReference>
<name>A0ABP3Y8L5_9FLAO</name>
<gene>
    <name evidence="5" type="ORF">GCM10009118_32560</name>
</gene>
<dbReference type="Pfam" id="PF03793">
    <property type="entry name" value="PASTA"/>
    <property type="match status" value="1"/>
</dbReference>
<evidence type="ECO:0000313" key="6">
    <source>
        <dbReference type="Proteomes" id="UP001501126"/>
    </source>
</evidence>
<keyword evidence="2" id="KW-0121">Carboxypeptidase</keyword>
<dbReference type="EMBL" id="BAAAFH010000022">
    <property type="protein sequence ID" value="GAA0876846.1"/>
    <property type="molecule type" value="Genomic_DNA"/>
</dbReference>
<dbReference type="InterPro" id="IPR012338">
    <property type="entry name" value="Beta-lactam/transpept-like"/>
</dbReference>
<protein>
    <submittedName>
        <fullName evidence="5">Penicillin-binding protein</fullName>
    </submittedName>
</protein>
<keyword evidence="2" id="KW-0378">Hydrolase</keyword>
<dbReference type="InterPro" id="IPR001460">
    <property type="entry name" value="PCN-bd_Tpept"/>
</dbReference>
<evidence type="ECO:0000313" key="5">
    <source>
        <dbReference type="EMBL" id="GAA0876846.1"/>
    </source>
</evidence>
<dbReference type="SUPFAM" id="SSF54184">
    <property type="entry name" value="Penicillin-binding protein 2x (pbp-2x), c-terminal domain"/>
    <property type="match status" value="1"/>
</dbReference>
<evidence type="ECO:0000256" key="1">
    <source>
        <dbReference type="ARBA" id="ARBA00004370"/>
    </source>
</evidence>
<proteinExistence type="predicted"/>
<dbReference type="SUPFAM" id="SSF56601">
    <property type="entry name" value="beta-lactamase/transpeptidase-like"/>
    <property type="match status" value="1"/>
</dbReference>
<dbReference type="Gene3D" id="3.40.710.10">
    <property type="entry name" value="DD-peptidase/beta-lactamase superfamily"/>
    <property type="match status" value="1"/>
</dbReference>
<dbReference type="PROSITE" id="PS51178">
    <property type="entry name" value="PASTA"/>
    <property type="match status" value="1"/>
</dbReference>
<comment type="subcellular location">
    <subcellularLocation>
        <location evidence="1">Membrane</location>
    </subcellularLocation>
</comment>
<evidence type="ECO:0000259" key="4">
    <source>
        <dbReference type="PROSITE" id="PS51178"/>
    </source>
</evidence>
<dbReference type="Gene3D" id="3.30.450.330">
    <property type="match status" value="1"/>
</dbReference>
<accession>A0ABP3Y8L5</accession>
<organism evidence="5 6">
    <name type="scientific">Wandonia haliotis</name>
    <dbReference type="NCBI Taxonomy" id="574963"/>
    <lineage>
        <taxon>Bacteria</taxon>
        <taxon>Pseudomonadati</taxon>
        <taxon>Bacteroidota</taxon>
        <taxon>Flavobacteriia</taxon>
        <taxon>Flavobacteriales</taxon>
        <taxon>Crocinitomicaceae</taxon>
        <taxon>Wandonia</taxon>
    </lineage>
</organism>
<dbReference type="PANTHER" id="PTHR30627">
    <property type="entry name" value="PEPTIDOGLYCAN D,D-TRANSPEPTIDASE"/>
    <property type="match status" value="1"/>
</dbReference>
<evidence type="ECO:0000256" key="3">
    <source>
        <dbReference type="ARBA" id="ARBA00023136"/>
    </source>
</evidence>
<dbReference type="Pfam" id="PF03717">
    <property type="entry name" value="PBP_dimer"/>
    <property type="match status" value="1"/>
</dbReference>
<sequence>MYFGFVLIMLTVLVKTVMIQVEGRDNILVGESERIKMVEVPIESRRGQILDDKGNPLVTSVSFYEIRMDPTVVKKEIFDKDLDSLALMLSKVYPEKSSRGYAEMIRKARASGNRFLLIRRKATNEERKKLRTFPIFREGRNKGGIIDNIETIVRKRPHGILAHRTLGYVNEDVRVGLEAAYDEVLAGEQGIELKQRLETGLKPTGSILKETVDGSDIVTTIDKDIQEVAENELMNQLISENARHGSVIVMEVKTGKIKAIANLQRTESGAYFETYNFAVGLKSYPGSTIKLASLMALLEDGKINIEDTVKATGVFNFYNAKLHDTGNRAYGWISIKRAFELSSNVIARVVDEAYKDDPMKFVDRLRSFGLSESLGLEIAGEPEPTMYQPGDPSWSKISIPWMSIGYEIQLTPLQTLTFYNAVANNGTVMKPQFVSQIRKNGIVEKEFDPVVLRQNICSENTINILKACLEGVVENGTGKSLQSANFKIAGKTGTSRLDAGPDSEEGLKHQASFCGYFPADDPIYSCIVVIAAPSRNIYGSKVSGTVFSAIANKVYSTHLKYQKAINEQQLLAQVTPPSLDGHSGDLDMILNNLHIKKKKNSGNDWVSTTAKEKFVELNKREVVKGLVPNVVGMGLKDALYLLGNEGLYVEVSGTGHVVHQSIMPGVKSPAGGVIKLELR</sequence>
<evidence type="ECO:0000256" key="2">
    <source>
        <dbReference type="ARBA" id="ARBA00022645"/>
    </source>
</evidence>
<dbReference type="SUPFAM" id="SSF56519">
    <property type="entry name" value="Penicillin binding protein dimerisation domain"/>
    <property type="match status" value="1"/>
</dbReference>
<keyword evidence="2" id="KW-0645">Protease</keyword>
<dbReference type="CDD" id="cd06575">
    <property type="entry name" value="PASTA_Pbp2x-like_2"/>
    <property type="match status" value="1"/>
</dbReference>
<dbReference type="Gene3D" id="3.90.1310.10">
    <property type="entry name" value="Penicillin-binding protein 2a (Domain 2)"/>
    <property type="match status" value="1"/>
</dbReference>
<keyword evidence="6" id="KW-1185">Reference proteome</keyword>
<feature type="domain" description="PASTA" evidence="4">
    <location>
        <begin position="621"/>
        <end position="679"/>
    </location>
</feature>
<dbReference type="InterPro" id="IPR005311">
    <property type="entry name" value="PBP_dimer"/>
</dbReference>
<dbReference type="PANTHER" id="PTHR30627:SF1">
    <property type="entry name" value="PEPTIDOGLYCAN D,D-TRANSPEPTIDASE FTSI"/>
    <property type="match status" value="1"/>
</dbReference>
<dbReference type="InterPro" id="IPR036138">
    <property type="entry name" value="PBP_dimer_sf"/>
</dbReference>
<dbReference type="Pfam" id="PF00905">
    <property type="entry name" value="Transpeptidase"/>
    <property type="match status" value="1"/>
</dbReference>
<reference evidence="6" key="1">
    <citation type="journal article" date="2019" name="Int. J. Syst. Evol. Microbiol.">
        <title>The Global Catalogue of Microorganisms (GCM) 10K type strain sequencing project: providing services to taxonomists for standard genome sequencing and annotation.</title>
        <authorList>
            <consortium name="The Broad Institute Genomics Platform"/>
            <consortium name="The Broad Institute Genome Sequencing Center for Infectious Disease"/>
            <person name="Wu L."/>
            <person name="Ma J."/>
        </authorList>
    </citation>
    <scope>NUCLEOTIDE SEQUENCE [LARGE SCALE GENOMIC DNA]</scope>
    <source>
        <strain evidence="6">JCM 16083</strain>
    </source>
</reference>
<comment type="caution">
    <text evidence="5">The sequence shown here is derived from an EMBL/GenBank/DDBJ whole genome shotgun (WGS) entry which is preliminary data.</text>
</comment>
<keyword evidence="3" id="KW-0472">Membrane</keyword>